<dbReference type="Proteomes" id="UP000829817">
    <property type="component" value="Chromosome"/>
</dbReference>
<evidence type="ECO:0008006" key="4">
    <source>
        <dbReference type="Google" id="ProtNLM"/>
    </source>
</evidence>
<feature type="coiled-coil region" evidence="1">
    <location>
        <begin position="4"/>
        <end position="31"/>
    </location>
</feature>
<accession>A0ABY4DQ17</accession>
<organism evidence="2 3">
    <name type="scientific">Uruburuella testudinis</name>
    <dbReference type="NCBI Taxonomy" id="1282863"/>
    <lineage>
        <taxon>Bacteria</taxon>
        <taxon>Pseudomonadati</taxon>
        <taxon>Pseudomonadota</taxon>
        <taxon>Betaproteobacteria</taxon>
        <taxon>Neisseriales</taxon>
        <taxon>Neisseriaceae</taxon>
        <taxon>Uruburuella</taxon>
    </lineage>
</organism>
<gene>
    <name evidence="2" type="ORF">LVJ83_09215</name>
</gene>
<proteinExistence type="predicted"/>
<dbReference type="RefSeq" id="WP_244784219.1">
    <property type="nucleotide sequence ID" value="NZ_CP091508.1"/>
</dbReference>
<evidence type="ECO:0000313" key="2">
    <source>
        <dbReference type="EMBL" id="UOO81153.1"/>
    </source>
</evidence>
<reference evidence="2 3" key="1">
    <citation type="journal article" date="2022" name="Res Sq">
        <title>Evolution of multicellular longitudinally dividing oral cavity symbionts (Neisseriaceae).</title>
        <authorList>
            <person name="Nyongesa S."/>
            <person name="Weber P."/>
            <person name="Bernet E."/>
            <person name="Pullido F."/>
            <person name="Nieckarz M."/>
            <person name="Delaby M."/>
            <person name="Nieves C."/>
            <person name="Viehboeck T."/>
            <person name="Krause N."/>
            <person name="Rivera-Millot A."/>
            <person name="Nakamura A."/>
            <person name="Vischer N."/>
            <person name="VanNieuwenhze M."/>
            <person name="Brun Y."/>
            <person name="Cava F."/>
            <person name="Bulgheresi S."/>
            <person name="Veyrier F."/>
        </authorList>
    </citation>
    <scope>NUCLEOTIDE SEQUENCE [LARGE SCALE GENOMIC DNA]</scope>
    <source>
        <strain evidence="2 3">CCUG 63373m</strain>
    </source>
</reference>
<name>A0ABY4DQ17_9NEIS</name>
<dbReference type="EMBL" id="CP091508">
    <property type="protein sequence ID" value="UOO81153.1"/>
    <property type="molecule type" value="Genomic_DNA"/>
</dbReference>
<evidence type="ECO:0000256" key="1">
    <source>
        <dbReference type="SAM" id="Coils"/>
    </source>
</evidence>
<keyword evidence="1" id="KW-0175">Coiled coil</keyword>
<evidence type="ECO:0000313" key="3">
    <source>
        <dbReference type="Proteomes" id="UP000829817"/>
    </source>
</evidence>
<keyword evidence="3" id="KW-1185">Reference proteome</keyword>
<protein>
    <recommendedName>
        <fullName evidence="4">YqjK-like protein</fullName>
    </recommendedName>
</protein>
<sequence>MKINANEQRELLELQAQLTRLKIAAEYLKQQKAREQQSIIDSGFNKAVGLTHQALSLSNGLPSSRLLWNSVFLPLRWRQRLLMGAALLLWKYWRDSQSSANRMMRKF</sequence>